<reference evidence="2" key="1">
    <citation type="journal article" date="2023" name="Plant J.">
        <title>The genome of the king protea, Protea cynaroides.</title>
        <authorList>
            <person name="Chang J."/>
            <person name="Duong T.A."/>
            <person name="Schoeman C."/>
            <person name="Ma X."/>
            <person name="Roodt D."/>
            <person name="Barker N."/>
            <person name="Li Z."/>
            <person name="Van de Peer Y."/>
            <person name="Mizrachi E."/>
        </authorList>
    </citation>
    <scope>NUCLEOTIDE SEQUENCE</scope>
    <source>
        <tissue evidence="2">Young leaves</tissue>
    </source>
</reference>
<dbReference type="EMBL" id="JAMYWD010000009">
    <property type="protein sequence ID" value="KAJ4960145.1"/>
    <property type="molecule type" value="Genomic_DNA"/>
</dbReference>
<sequence length="797" mass="86668">MGLPQVSSSKISEEVAGSLTSFVQSPPRCSSCDLDGVHGGTTVNGITGDFPCSSLGDFQRKTTLDLVKSRSPDELFTCKSPINGALAPSGHGWKIGLKEKNGLFSSKIGRNIQIPVSRIVGFDSSGSDSSENGFDGISPGHCPLSAVGNETEPQGSIVRKRLLSPLNGMLCPDQFNGDQLEIGGGDGEIDPYIPRYDVFLAQDHKKANVGHNDCPSTPPWTVSSCQNWNMMQENTTRTYSGSFTDGPLLENKSLPHNYCLSSMGFDPFGEPSKIRTQTGAIAISSKKLISPLLSSSPLRPKFSEGMKSAVACRHIRKEITGDYLTSMNIEKSYDGTVSEFSFSPEEEVFSMTSKSFQGLGILRSDCDVFPLGSNSGISQHSGPESAPTPQCIKFVRSLSGLPARRSLVGSFEESLLSGRFSSGTVSQRIDGFLAVLNVTGGSFSPPSQKLPFAVTSVDGDNFLLYYASIELAGNLPTNKCRGPKLKRSLSNDDSRAAKSRLRIPMKGRIQLVLSNPEKTPLHTFFCSYDLSDMPSGTKTFLRQKVTLASSGATSIPVKGRNREFGMKNEPKATVALKESHPVHLRSEAAKLDGVNDVHTMRTQNQNAKVIENLGSKARECVYRGDTQQPDLPDISQNKGEISPLLFPPRDCLGQPNSICLAGNTENVNGFNCSDCQKTEREEDDIMMGGFRETDRKSVNSSSKVNENSSGGGVLRYALHLRFLCPSPKKGSRLIQKCKSDPLSAPETNHLGVEGERRFYLYNDLRVVFPQRHSDADEGKLNVEYHFPADPKYFDISN</sequence>
<comment type="caution">
    <text evidence="2">The sequence shown here is derived from an EMBL/GenBank/DDBJ whole genome shotgun (WGS) entry which is preliminary data.</text>
</comment>
<dbReference type="InterPro" id="IPR051506">
    <property type="entry name" value="ATOS_Transcription_Regulators"/>
</dbReference>
<evidence type="ECO:0000259" key="1">
    <source>
        <dbReference type="SMART" id="SM01177"/>
    </source>
</evidence>
<dbReference type="Proteomes" id="UP001141806">
    <property type="component" value="Unassembled WGS sequence"/>
</dbReference>
<proteinExistence type="predicted"/>
<dbReference type="Pfam" id="PF13889">
    <property type="entry name" value="Chromosome_seg"/>
    <property type="match status" value="1"/>
</dbReference>
<gene>
    <name evidence="2" type="ORF">NE237_020055</name>
</gene>
<organism evidence="2 3">
    <name type="scientific">Protea cynaroides</name>
    <dbReference type="NCBI Taxonomy" id="273540"/>
    <lineage>
        <taxon>Eukaryota</taxon>
        <taxon>Viridiplantae</taxon>
        <taxon>Streptophyta</taxon>
        <taxon>Embryophyta</taxon>
        <taxon>Tracheophyta</taxon>
        <taxon>Spermatophyta</taxon>
        <taxon>Magnoliopsida</taxon>
        <taxon>Proteales</taxon>
        <taxon>Proteaceae</taxon>
        <taxon>Protea</taxon>
    </lineage>
</organism>
<accession>A0A9Q0H8P5</accession>
<evidence type="ECO:0000313" key="2">
    <source>
        <dbReference type="EMBL" id="KAJ4960145.1"/>
    </source>
</evidence>
<dbReference type="InterPro" id="IPR033473">
    <property type="entry name" value="Atos-like_C"/>
</dbReference>
<evidence type="ECO:0000313" key="3">
    <source>
        <dbReference type="Proteomes" id="UP001141806"/>
    </source>
</evidence>
<name>A0A9Q0H8P5_9MAGN</name>
<dbReference type="PANTHER" id="PTHR13199">
    <property type="entry name" value="GH03947P"/>
    <property type="match status" value="1"/>
</dbReference>
<dbReference type="InterPro" id="IPR025261">
    <property type="entry name" value="Atos-like_cons_dom"/>
</dbReference>
<dbReference type="SMART" id="SM01177">
    <property type="entry name" value="DUF4210"/>
    <property type="match status" value="1"/>
</dbReference>
<protein>
    <recommendedName>
        <fullName evidence="1">Atos-like conserved domain-containing protein</fullName>
    </recommendedName>
</protein>
<dbReference type="PANTHER" id="PTHR13199:SF11">
    <property type="entry name" value="PROTEIN ATOSSA"/>
    <property type="match status" value="1"/>
</dbReference>
<feature type="domain" description="Atos-like conserved" evidence="1">
    <location>
        <begin position="407"/>
        <end position="466"/>
    </location>
</feature>
<dbReference type="Pfam" id="PF13915">
    <property type="entry name" value="DUF4210"/>
    <property type="match status" value="1"/>
</dbReference>
<dbReference type="OrthoDB" id="8625101at2759"/>
<dbReference type="AlphaFoldDB" id="A0A9Q0H8P5"/>
<keyword evidence="3" id="KW-1185">Reference proteome</keyword>